<sequence length="229" mass="26309">MSEFKNEDFFQALRLTARQLQRFYEATHDTGRHFSSIIKPHHIQLAAQLDPVYSAWESSDSIVYPQAWHTNPGALDFCLGGFQRHARAVLRGDLKLDTAPEKPVVWEPPNTLWADEVEPERFEPFLENARKWQAEKKAAKKRRERNSKQKESKSTVWDHVASLMVPQTSLEPSASHWLACRPVAEVPYASISKKAKKFVPEVKPGAFERTTEGARGWITQEKCLAEEWP</sequence>
<name>A0A8H4KEU0_9HYPO</name>
<evidence type="ECO:0000313" key="1">
    <source>
        <dbReference type="EMBL" id="KAF4447958.1"/>
    </source>
</evidence>
<proteinExistence type="predicted"/>
<gene>
    <name evidence="1" type="ORF">F53441_8548</name>
</gene>
<reference evidence="1" key="1">
    <citation type="submission" date="2020-01" db="EMBL/GenBank/DDBJ databases">
        <title>Identification and distribution of gene clusters putatively required for synthesis of sphingolipid metabolism inhibitors in phylogenetically diverse species of the filamentous fungus Fusarium.</title>
        <authorList>
            <person name="Kim H.-S."/>
            <person name="Busman M."/>
            <person name="Brown D.W."/>
            <person name="Divon H."/>
            <person name="Uhlig S."/>
            <person name="Proctor R.H."/>
        </authorList>
    </citation>
    <scope>NUCLEOTIDE SEQUENCE</scope>
    <source>
        <strain evidence="1">NRRL 53441</strain>
    </source>
</reference>
<accession>A0A8H4KEU0</accession>
<comment type="caution">
    <text evidence="1">The sequence shown here is derived from an EMBL/GenBank/DDBJ whole genome shotgun (WGS) entry which is preliminary data.</text>
</comment>
<evidence type="ECO:0000313" key="2">
    <source>
        <dbReference type="Proteomes" id="UP000605986"/>
    </source>
</evidence>
<organism evidence="1 2">
    <name type="scientific">Fusarium austroafricanum</name>
    <dbReference type="NCBI Taxonomy" id="2364996"/>
    <lineage>
        <taxon>Eukaryota</taxon>
        <taxon>Fungi</taxon>
        <taxon>Dikarya</taxon>
        <taxon>Ascomycota</taxon>
        <taxon>Pezizomycotina</taxon>
        <taxon>Sordariomycetes</taxon>
        <taxon>Hypocreomycetidae</taxon>
        <taxon>Hypocreales</taxon>
        <taxon>Nectriaceae</taxon>
        <taxon>Fusarium</taxon>
        <taxon>Fusarium concolor species complex</taxon>
    </lineage>
</organism>
<dbReference type="Proteomes" id="UP000605986">
    <property type="component" value="Unassembled WGS sequence"/>
</dbReference>
<keyword evidence="2" id="KW-1185">Reference proteome</keyword>
<dbReference type="AlphaFoldDB" id="A0A8H4KEU0"/>
<protein>
    <submittedName>
        <fullName evidence="1">Uncharacterized protein</fullName>
    </submittedName>
</protein>
<dbReference type="EMBL" id="JAADJG010000366">
    <property type="protein sequence ID" value="KAF4447958.1"/>
    <property type="molecule type" value="Genomic_DNA"/>
</dbReference>